<dbReference type="InterPro" id="IPR000374">
    <property type="entry name" value="PC_trans"/>
</dbReference>
<evidence type="ECO:0000256" key="19">
    <source>
        <dbReference type="SAM" id="Phobius"/>
    </source>
</evidence>
<evidence type="ECO:0000256" key="8">
    <source>
        <dbReference type="ARBA" id="ARBA00022475"/>
    </source>
</evidence>
<evidence type="ECO:0000256" key="17">
    <source>
        <dbReference type="ARBA" id="ARBA00023264"/>
    </source>
</evidence>
<evidence type="ECO:0000313" key="20">
    <source>
        <dbReference type="EMBL" id="MBC3916021.1"/>
    </source>
</evidence>
<keyword evidence="12 18" id="KW-0548">Nucleotidyltransferase</keyword>
<accession>A0ABR6ZJE4</accession>
<keyword evidence="21" id="KW-1185">Reference proteome</keyword>
<name>A0ABR6ZJE4_9BURK</name>
<evidence type="ECO:0000256" key="10">
    <source>
        <dbReference type="ARBA" id="ARBA00022679"/>
    </source>
</evidence>
<keyword evidence="13 19" id="KW-1133">Transmembrane helix</keyword>
<keyword evidence="11 18" id="KW-0812">Transmembrane</keyword>
<evidence type="ECO:0000256" key="15">
    <source>
        <dbReference type="ARBA" id="ARBA00023136"/>
    </source>
</evidence>
<dbReference type="EC" id="2.7.7.41" evidence="6 18"/>
<reference evidence="20 21" key="1">
    <citation type="submission" date="2020-08" db="EMBL/GenBank/DDBJ databases">
        <title>Novel species isolated from subtropical streams in China.</title>
        <authorList>
            <person name="Lu H."/>
        </authorList>
    </citation>
    <scope>NUCLEOTIDE SEQUENCE [LARGE SCALE GENOMIC DNA]</scope>
    <source>
        <strain evidence="20 21">CY18W</strain>
    </source>
</reference>
<keyword evidence="9" id="KW-0444">Lipid biosynthesis</keyword>
<dbReference type="Proteomes" id="UP000650424">
    <property type="component" value="Unassembled WGS sequence"/>
</dbReference>
<feature type="transmembrane region" description="Helical" evidence="19">
    <location>
        <begin position="134"/>
        <end position="153"/>
    </location>
</feature>
<organism evidence="20 21">
    <name type="scientific">Undibacterium hunanense</name>
    <dbReference type="NCBI Taxonomy" id="2762292"/>
    <lineage>
        <taxon>Bacteria</taxon>
        <taxon>Pseudomonadati</taxon>
        <taxon>Pseudomonadota</taxon>
        <taxon>Betaproteobacteria</taxon>
        <taxon>Burkholderiales</taxon>
        <taxon>Oxalobacteraceae</taxon>
        <taxon>Undibacterium</taxon>
    </lineage>
</organism>
<comment type="caution">
    <text evidence="20">The sequence shown here is derived from an EMBL/GenBank/DDBJ whole genome shotgun (WGS) entry which is preliminary data.</text>
</comment>
<evidence type="ECO:0000256" key="3">
    <source>
        <dbReference type="ARBA" id="ARBA00005119"/>
    </source>
</evidence>
<evidence type="ECO:0000256" key="2">
    <source>
        <dbReference type="ARBA" id="ARBA00004651"/>
    </source>
</evidence>
<keyword evidence="17" id="KW-1208">Phospholipid metabolism</keyword>
<keyword evidence="10 18" id="KW-0808">Transferase</keyword>
<evidence type="ECO:0000256" key="11">
    <source>
        <dbReference type="ARBA" id="ARBA00022692"/>
    </source>
</evidence>
<dbReference type="EMBL" id="JACOGF010000001">
    <property type="protein sequence ID" value="MBC3916021.1"/>
    <property type="molecule type" value="Genomic_DNA"/>
</dbReference>
<feature type="transmembrane region" description="Helical" evidence="19">
    <location>
        <begin position="6"/>
        <end position="39"/>
    </location>
</feature>
<dbReference type="PANTHER" id="PTHR46382:SF1">
    <property type="entry name" value="PHOSPHATIDATE CYTIDYLYLTRANSFERASE"/>
    <property type="match status" value="1"/>
</dbReference>
<comment type="pathway">
    <text evidence="4">Lipid metabolism.</text>
</comment>
<evidence type="ECO:0000256" key="14">
    <source>
        <dbReference type="ARBA" id="ARBA00023098"/>
    </source>
</evidence>
<comment type="pathway">
    <text evidence="3 18">Phospholipid metabolism; CDP-diacylglycerol biosynthesis; CDP-diacylglycerol from sn-glycerol 3-phosphate: step 3/3.</text>
</comment>
<feature type="transmembrane region" description="Helical" evidence="19">
    <location>
        <begin position="174"/>
        <end position="194"/>
    </location>
</feature>
<evidence type="ECO:0000256" key="1">
    <source>
        <dbReference type="ARBA" id="ARBA00001698"/>
    </source>
</evidence>
<feature type="transmembrane region" description="Helical" evidence="19">
    <location>
        <begin position="51"/>
        <end position="70"/>
    </location>
</feature>
<comment type="subcellular location">
    <subcellularLocation>
        <location evidence="2">Cell membrane</location>
        <topology evidence="2">Multi-pass membrane protein</topology>
    </subcellularLocation>
</comment>
<sequence length="272" mass="29598">MLKTRVATALVLLAILLPVLYSASFIAFSVLALVFFAAAIWECQRLFAKPAPLVMAAIWTGMLGYFYFHLESFSQLLLFAFATAFWIFRLLPTLARGLPDVRGFTSGLMSALYGISIFACFVAIAVFFKYSPMYLFSVMAIVWIADIGAYFSGKALGKHKLAPTISPGKSWEGAIGGWVCVLALATATAFIPSLENTFTAHLLARKGWLIFVLAMTVLTAASVVGDLFESSLKRRVGMKDSSNLLPGHGGVLDRIDALIPVLPLAALLDLWR</sequence>
<keyword evidence="14" id="KW-0443">Lipid metabolism</keyword>
<evidence type="ECO:0000256" key="7">
    <source>
        <dbReference type="ARBA" id="ARBA00019373"/>
    </source>
</evidence>
<keyword evidence="16" id="KW-0594">Phospholipid biosynthesis</keyword>
<protein>
    <recommendedName>
        <fullName evidence="7 18">Phosphatidate cytidylyltransferase</fullName>
        <ecNumber evidence="6 18">2.7.7.41</ecNumber>
    </recommendedName>
</protein>
<evidence type="ECO:0000256" key="12">
    <source>
        <dbReference type="ARBA" id="ARBA00022695"/>
    </source>
</evidence>
<keyword evidence="8" id="KW-1003">Cell membrane</keyword>
<keyword evidence="15 19" id="KW-0472">Membrane</keyword>
<gene>
    <name evidence="20" type="ORF">H8L32_00860</name>
</gene>
<feature type="transmembrane region" description="Helical" evidence="19">
    <location>
        <begin position="107"/>
        <end position="128"/>
    </location>
</feature>
<dbReference type="RefSeq" id="WP_186945273.1">
    <property type="nucleotide sequence ID" value="NZ_JACOGF010000001.1"/>
</dbReference>
<evidence type="ECO:0000256" key="16">
    <source>
        <dbReference type="ARBA" id="ARBA00023209"/>
    </source>
</evidence>
<evidence type="ECO:0000313" key="21">
    <source>
        <dbReference type="Proteomes" id="UP000650424"/>
    </source>
</evidence>
<evidence type="ECO:0000256" key="9">
    <source>
        <dbReference type="ARBA" id="ARBA00022516"/>
    </source>
</evidence>
<evidence type="ECO:0000256" key="4">
    <source>
        <dbReference type="ARBA" id="ARBA00005189"/>
    </source>
</evidence>
<dbReference type="GO" id="GO:0016779">
    <property type="term" value="F:nucleotidyltransferase activity"/>
    <property type="evidence" value="ECO:0007669"/>
    <property type="project" value="UniProtKB-KW"/>
</dbReference>
<evidence type="ECO:0000256" key="18">
    <source>
        <dbReference type="RuleBase" id="RU003938"/>
    </source>
</evidence>
<dbReference type="Pfam" id="PF01148">
    <property type="entry name" value="CTP_transf_1"/>
    <property type="match status" value="1"/>
</dbReference>
<evidence type="ECO:0000256" key="13">
    <source>
        <dbReference type="ARBA" id="ARBA00022989"/>
    </source>
</evidence>
<feature type="transmembrane region" description="Helical" evidence="19">
    <location>
        <begin position="206"/>
        <end position="228"/>
    </location>
</feature>
<dbReference type="PROSITE" id="PS01315">
    <property type="entry name" value="CDS"/>
    <property type="match status" value="1"/>
</dbReference>
<evidence type="ECO:0000256" key="5">
    <source>
        <dbReference type="ARBA" id="ARBA00010185"/>
    </source>
</evidence>
<evidence type="ECO:0000256" key="6">
    <source>
        <dbReference type="ARBA" id="ARBA00012487"/>
    </source>
</evidence>
<comment type="similarity">
    <text evidence="5 18">Belongs to the CDS family.</text>
</comment>
<dbReference type="PANTHER" id="PTHR46382">
    <property type="entry name" value="PHOSPHATIDATE CYTIDYLYLTRANSFERASE"/>
    <property type="match status" value="1"/>
</dbReference>
<feature type="transmembrane region" description="Helical" evidence="19">
    <location>
        <begin position="76"/>
        <end position="95"/>
    </location>
</feature>
<proteinExistence type="inferred from homology"/>
<comment type="catalytic activity">
    <reaction evidence="1 18">
        <text>a 1,2-diacyl-sn-glycero-3-phosphate + CTP + H(+) = a CDP-1,2-diacyl-sn-glycerol + diphosphate</text>
        <dbReference type="Rhea" id="RHEA:16229"/>
        <dbReference type="ChEBI" id="CHEBI:15378"/>
        <dbReference type="ChEBI" id="CHEBI:33019"/>
        <dbReference type="ChEBI" id="CHEBI:37563"/>
        <dbReference type="ChEBI" id="CHEBI:58332"/>
        <dbReference type="ChEBI" id="CHEBI:58608"/>
        <dbReference type="EC" id="2.7.7.41"/>
    </reaction>
</comment>